<dbReference type="EMBL" id="JANFFA010000002">
    <property type="protein sequence ID" value="MDQ2093982.1"/>
    <property type="molecule type" value="Genomic_DNA"/>
</dbReference>
<keyword evidence="9" id="KW-1185">Reference proteome</keyword>
<feature type="transmembrane region" description="Helical" evidence="7">
    <location>
        <begin position="212"/>
        <end position="233"/>
    </location>
</feature>
<keyword evidence="6 7" id="KW-0472">Membrane</keyword>
<evidence type="ECO:0000256" key="3">
    <source>
        <dbReference type="ARBA" id="ARBA00022475"/>
    </source>
</evidence>
<accession>A0AAJ1X6Y8</accession>
<evidence type="ECO:0000256" key="4">
    <source>
        <dbReference type="ARBA" id="ARBA00022692"/>
    </source>
</evidence>
<dbReference type="PANTHER" id="PTHR30065">
    <property type="entry name" value="FLAGELLAR BIOSYNTHETIC PROTEIN FLIR"/>
    <property type="match status" value="1"/>
</dbReference>
<feature type="transmembrane region" description="Helical" evidence="7">
    <location>
        <begin position="45"/>
        <end position="62"/>
    </location>
</feature>
<protein>
    <submittedName>
        <fullName evidence="8">Flagellar biosynthetic protein FliR</fullName>
    </submittedName>
</protein>
<keyword evidence="5 7" id="KW-1133">Transmembrane helix</keyword>
<sequence>MTGDLAALFGLSQQFLWHGFAVFLRVGAIVALLPAFGEESVPMRIKLVLAVSFTAIVAPAAPTPPAEPEALQVTWLILSETVIGLLIGIGIRMFVLALQMAGSIAAQATSLSQILGSAGAEPMPAIGHILVISGLALAVTLGLHVRAAQLMIWSYQTFPMGVLPQPADVSKWGIQQISGAFSLSFALAAPFVIISFLYNLTLGVINRAMPQLMVAFVGAPVITAGGLTLLFALSPLMLSHWHEAFAVFLARPFGGPP</sequence>
<comment type="subcellular location">
    <subcellularLocation>
        <location evidence="1">Cell membrane</location>
        <topology evidence="1">Multi-pass membrane protein</topology>
    </subcellularLocation>
</comment>
<feature type="transmembrane region" description="Helical" evidence="7">
    <location>
        <begin position="125"/>
        <end position="145"/>
    </location>
</feature>
<evidence type="ECO:0000256" key="1">
    <source>
        <dbReference type="ARBA" id="ARBA00004651"/>
    </source>
</evidence>
<organism evidence="8 9">
    <name type="scientific">Rhodalgimonas zhirmunskyi</name>
    <dbReference type="NCBI Taxonomy" id="2964767"/>
    <lineage>
        <taxon>Bacteria</taxon>
        <taxon>Pseudomonadati</taxon>
        <taxon>Pseudomonadota</taxon>
        <taxon>Alphaproteobacteria</taxon>
        <taxon>Rhodobacterales</taxon>
        <taxon>Roseobacteraceae</taxon>
        <taxon>Rhodalgimonas</taxon>
    </lineage>
</organism>
<reference evidence="8" key="1">
    <citation type="submission" date="2022-07" db="EMBL/GenBank/DDBJ databases">
        <authorList>
            <person name="Otstavnykh N."/>
            <person name="Isaeva M."/>
            <person name="Bystritskaya E."/>
        </authorList>
    </citation>
    <scope>NUCLEOTIDE SEQUENCE</scope>
    <source>
        <strain evidence="8">10Alg 79</strain>
    </source>
</reference>
<dbReference type="GO" id="GO:0005886">
    <property type="term" value="C:plasma membrane"/>
    <property type="evidence" value="ECO:0007669"/>
    <property type="project" value="UniProtKB-SubCell"/>
</dbReference>
<feature type="transmembrane region" description="Helical" evidence="7">
    <location>
        <begin position="82"/>
        <end position="104"/>
    </location>
</feature>
<keyword evidence="4 7" id="KW-0812">Transmembrane</keyword>
<dbReference type="RefSeq" id="WP_317625607.1">
    <property type="nucleotide sequence ID" value="NZ_JANFFA010000002.1"/>
</dbReference>
<feature type="transmembrane region" description="Helical" evidence="7">
    <location>
        <begin position="180"/>
        <end position="200"/>
    </location>
</feature>
<keyword evidence="3" id="KW-1003">Cell membrane</keyword>
<evidence type="ECO:0000256" key="5">
    <source>
        <dbReference type="ARBA" id="ARBA00022989"/>
    </source>
</evidence>
<keyword evidence="8" id="KW-0282">Flagellum</keyword>
<proteinExistence type="inferred from homology"/>
<dbReference type="Pfam" id="PF01311">
    <property type="entry name" value="Bac_export_1"/>
    <property type="match status" value="1"/>
</dbReference>
<evidence type="ECO:0000256" key="6">
    <source>
        <dbReference type="ARBA" id="ARBA00023136"/>
    </source>
</evidence>
<keyword evidence="8" id="KW-0966">Cell projection</keyword>
<dbReference type="Proteomes" id="UP001227162">
    <property type="component" value="Unassembled WGS sequence"/>
</dbReference>
<evidence type="ECO:0000256" key="7">
    <source>
        <dbReference type="SAM" id="Phobius"/>
    </source>
</evidence>
<comment type="caution">
    <text evidence="8">The sequence shown here is derived from an EMBL/GenBank/DDBJ whole genome shotgun (WGS) entry which is preliminary data.</text>
</comment>
<reference evidence="8" key="2">
    <citation type="submission" date="2023-04" db="EMBL/GenBank/DDBJ databases">
        <title>'Rhodoalgimonas zhirmunskyi' gen. nov., isolated from a red alga.</title>
        <authorList>
            <person name="Nedashkovskaya O.I."/>
            <person name="Otstavnykh N.Y."/>
            <person name="Bystritskaya E.P."/>
            <person name="Balabanova L.A."/>
            <person name="Isaeva M.P."/>
        </authorList>
    </citation>
    <scope>NUCLEOTIDE SEQUENCE</scope>
    <source>
        <strain evidence="8">10Alg 79</strain>
    </source>
</reference>
<comment type="similarity">
    <text evidence="2">Belongs to the FliR/MopE/SpaR family.</text>
</comment>
<name>A0AAJ1X6Y8_9RHOB</name>
<dbReference type="PRINTS" id="PR00953">
    <property type="entry name" value="TYPE3IMRPROT"/>
</dbReference>
<dbReference type="InterPro" id="IPR002010">
    <property type="entry name" value="T3SS_IM_R"/>
</dbReference>
<dbReference type="GO" id="GO:0006605">
    <property type="term" value="P:protein targeting"/>
    <property type="evidence" value="ECO:0007669"/>
    <property type="project" value="InterPro"/>
</dbReference>
<feature type="transmembrane region" description="Helical" evidence="7">
    <location>
        <begin position="15"/>
        <end position="33"/>
    </location>
</feature>
<dbReference type="AlphaFoldDB" id="A0AAJ1X6Y8"/>
<evidence type="ECO:0000313" key="8">
    <source>
        <dbReference type="EMBL" id="MDQ2093982.1"/>
    </source>
</evidence>
<keyword evidence="8" id="KW-0969">Cilium</keyword>
<gene>
    <name evidence="8" type="ORF">NOI20_07665</name>
</gene>
<dbReference type="PANTHER" id="PTHR30065:SF1">
    <property type="entry name" value="SURFACE PRESENTATION OF ANTIGENS PROTEIN SPAR"/>
    <property type="match status" value="1"/>
</dbReference>
<evidence type="ECO:0000256" key="2">
    <source>
        <dbReference type="ARBA" id="ARBA00009772"/>
    </source>
</evidence>
<evidence type="ECO:0000313" key="9">
    <source>
        <dbReference type="Proteomes" id="UP001227162"/>
    </source>
</evidence>